<comment type="caution">
    <text evidence="1">The sequence shown here is derived from an EMBL/GenBank/DDBJ whole genome shotgun (WGS) entry which is preliminary data.</text>
</comment>
<sequence>MSLYAFKGGGADGGALQPWSQVLTLSQAGDGLAKLAALYNKRTETSVTGTLQLPSELDGPMHVAVWDKDVTLNGATITVLNKCRGLFCLFLGNVTVTGSASKIHMDGMASVNKDWENYDISIPKALSLSSDMVSQAAIMNMVREKNYFVGDPQLWKDLSPTVFGSITPGTNLIVDKTQLGAAGAGTYAGGGPGFYQGGGPGAGANGPGGGCTGSFWQSINNPYALADGEKARSWRGGFSGHYLSGGGSWSHDYTRQGSPSGIVIVAVAGTLTVGPGFTVSANTPQRATLPGVWGFGGIGGGRAKLLTGGTVTGSPTVQANGGLGYNQNATSTLPGGAGKADTSTFIAWDI</sequence>
<dbReference type="Proteomes" id="UP000494245">
    <property type="component" value="Unassembled WGS sequence"/>
</dbReference>
<keyword evidence="2" id="KW-1185">Reference proteome</keyword>
<reference evidence="1 2" key="1">
    <citation type="submission" date="2020-04" db="EMBL/GenBank/DDBJ databases">
        <authorList>
            <consortium name="Desulfovibrio sp. FSS-1 genome sequencing consortium"/>
            <person name="Shimoshige H."/>
            <person name="Kobayashi H."/>
            <person name="Maekawa T."/>
        </authorList>
    </citation>
    <scope>NUCLEOTIDE SEQUENCE [LARGE SCALE GENOMIC DNA]</scope>
    <source>
        <strain evidence="1 2">SIID29052-01</strain>
    </source>
</reference>
<dbReference type="AlphaFoldDB" id="A0A6V8LX77"/>
<accession>A0A6V8LX77</accession>
<dbReference type="EMBL" id="BLTE01000010">
    <property type="protein sequence ID" value="GFK94406.1"/>
    <property type="molecule type" value="Genomic_DNA"/>
</dbReference>
<evidence type="ECO:0000313" key="2">
    <source>
        <dbReference type="Proteomes" id="UP000494245"/>
    </source>
</evidence>
<organism evidence="1 2">
    <name type="scientific">Fundidesulfovibrio magnetotacticus</name>
    <dbReference type="NCBI Taxonomy" id="2730080"/>
    <lineage>
        <taxon>Bacteria</taxon>
        <taxon>Pseudomonadati</taxon>
        <taxon>Thermodesulfobacteriota</taxon>
        <taxon>Desulfovibrionia</taxon>
        <taxon>Desulfovibrionales</taxon>
        <taxon>Desulfovibrionaceae</taxon>
        <taxon>Fundidesulfovibrio</taxon>
    </lineage>
</organism>
<dbReference type="RefSeq" id="WP_173084464.1">
    <property type="nucleotide sequence ID" value="NZ_BLTE01000010.1"/>
</dbReference>
<name>A0A6V8LX77_9BACT</name>
<protein>
    <submittedName>
        <fullName evidence="1">Uncharacterized protein</fullName>
    </submittedName>
</protein>
<reference evidence="1 2" key="2">
    <citation type="submission" date="2020-05" db="EMBL/GenBank/DDBJ databases">
        <title>Draft genome sequence of Desulfovibrio sp. strainFSS-1.</title>
        <authorList>
            <person name="Shimoshige H."/>
            <person name="Kobayashi H."/>
            <person name="Maekawa T."/>
        </authorList>
    </citation>
    <scope>NUCLEOTIDE SEQUENCE [LARGE SCALE GENOMIC DNA]</scope>
    <source>
        <strain evidence="1 2">SIID29052-01</strain>
    </source>
</reference>
<proteinExistence type="predicted"/>
<gene>
    <name evidence="1" type="ORF">NNJEOMEG_02251</name>
</gene>
<evidence type="ECO:0000313" key="1">
    <source>
        <dbReference type="EMBL" id="GFK94406.1"/>
    </source>
</evidence>